<proteinExistence type="predicted"/>
<organism evidence="1 2">
    <name type="scientific">Panagrolaimus sp. PS1159</name>
    <dbReference type="NCBI Taxonomy" id="55785"/>
    <lineage>
        <taxon>Eukaryota</taxon>
        <taxon>Metazoa</taxon>
        <taxon>Ecdysozoa</taxon>
        <taxon>Nematoda</taxon>
        <taxon>Chromadorea</taxon>
        <taxon>Rhabditida</taxon>
        <taxon>Tylenchina</taxon>
        <taxon>Panagrolaimomorpha</taxon>
        <taxon>Panagrolaimoidea</taxon>
        <taxon>Panagrolaimidae</taxon>
        <taxon>Panagrolaimus</taxon>
    </lineage>
</organism>
<evidence type="ECO:0000313" key="1">
    <source>
        <dbReference type="Proteomes" id="UP000887580"/>
    </source>
</evidence>
<name>A0AC35FY82_9BILA</name>
<dbReference type="WBParaSite" id="PS1159_v2.g21650.t1">
    <property type="protein sequence ID" value="PS1159_v2.g21650.t1"/>
    <property type="gene ID" value="PS1159_v2.g21650"/>
</dbReference>
<sequence>MMEFTPFGITGDDEDDDEDLENDDGFDVENEPVADDKLEPDENESDARSTSYIAVLFNKIKNFFKSK</sequence>
<accession>A0AC35FY82</accession>
<reference evidence="2" key="1">
    <citation type="submission" date="2022-11" db="UniProtKB">
        <authorList>
            <consortium name="WormBaseParasite"/>
        </authorList>
    </citation>
    <scope>IDENTIFICATION</scope>
</reference>
<evidence type="ECO:0000313" key="2">
    <source>
        <dbReference type="WBParaSite" id="PS1159_v2.g21650.t1"/>
    </source>
</evidence>
<dbReference type="Proteomes" id="UP000887580">
    <property type="component" value="Unplaced"/>
</dbReference>
<protein>
    <submittedName>
        <fullName evidence="2">Uncharacterized protein</fullName>
    </submittedName>
</protein>